<organism evidence="2">
    <name type="scientific">Gymnodinialimonas phycosphaerae</name>
    <dbReference type="NCBI Taxonomy" id="2841589"/>
    <lineage>
        <taxon>Bacteria</taxon>
        <taxon>Pseudomonadati</taxon>
        <taxon>Pseudomonadota</taxon>
        <taxon>Alphaproteobacteria</taxon>
        <taxon>Rhodobacterales</taxon>
        <taxon>Paracoccaceae</taxon>
        <taxon>Gymnodinialimonas</taxon>
    </lineage>
</organism>
<feature type="transmembrane region" description="Helical" evidence="1">
    <location>
        <begin position="44"/>
        <end position="69"/>
    </location>
</feature>
<gene>
    <name evidence="2" type="ORF">KUL25_17490</name>
</gene>
<dbReference type="RefSeq" id="WP_257894110.1">
    <property type="nucleotide sequence ID" value="NZ_JAIMBW010000001.1"/>
</dbReference>
<proteinExistence type="predicted"/>
<evidence type="ECO:0008006" key="4">
    <source>
        <dbReference type="Google" id="ProtNLM"/>
    </source>
</evidence>
<keyword evidence="1" id="KW-1133">Transmembrane helix</keyword>
<sequence>MKALAYVLLLLGLLLGLLAGFVFFAAWSDFGYRGCPGAQQCSDAVSVMVLTGCAMVASLVMLFAAVVLARR</sequence>
<evidence type="ECO:0000256" key="1">
    <source>
        <dbReference type="SAM" id="Phobius"/>
    </source>
</evidence>
<dbReference type="EMBL" id="JAIMBW010000001">
    <property type="protein sequence ID" value="MBY4894555.1"/>
    <property type="molecule type" value="Genomic_DNA"/>
</dbReference>
<keyword evidence="1" id="KW-0472">Membrane</keyword>
<evidence type="ECO:0000313" key="2">
    <source>
        <dbReference type="EMBL" id="QXL87205.1"/>
    </source>
</evidence>
<dbReference type="EMBL" id="CP078073">
    <property type="protein sequence ID" value="QXL87205.1"/>
    <property type="molecule type" value="Genomic_DNA"/>
</dbReference>
<accession>A0A975TTY4</accession>
<reference evidence="2 3" key="1">
    <citation type="submission" date="2021-07" db="EMBL/GenBank/DDBJ databases">
        <title>Karlodiniumbacter phycospheric gen. nov., sp. nov., a phycosphere bacterium isolated from karlodinium veneficum.</title>
        <authorList>
            <person name="Peng Y."/>
            <person name="Jiang L."/>
            <person name="Lee J."/>
        </authorList>
    </citation>
    <scope>NUCLEOTIDE SEQUENCE</scope>
    <source>
        <strain evidence="2 3">N5</strain>
    </source>
</reference>
<dbReference type="Proteomes" id="UP000693972">
    <property type="component" value="Unassembled WGS sequence"/>
</dbReference>
<keyword evidence="3" id="KW-1185">Reference proteome</keyword>
<protein>
    <recommendedName>
        <fullName evidence="4">Transmembrane protein</fullName>
    </recommendedName>
</protein>
<keyword evidence="1" id="KW-0812">Transmembrane</keyword>
<evidence type="ECO:0000313" key="3">
    <source>
        <dbReference type="Proteomes" id="UP000693972"/>
    </source>
</evidence>
<dbReference type="AlphaFoldDB" id="A0A975TTY4"/>
<name>A0A975TTY4_9RHOB</name>